<protein>
    <submittedName>
        <fullName evidence="1">Uncharacterized protein</fullName>
    </submittedName>
</protein>
<sequence>MAATGNLPLAARELDGEGESFFAEVHSDQAIYLQDPAPTVVARRSSKGRAPRRLQTTAVPMTVAEWAALQSASAWGRLSIRDGEKGEVRADYLT</sequence>
<proteinExistence type="predicted"/>
<dbReference type="AlphaFoldDB" id="A0A935PZP7"/>
<evidence type="ECO:0000313" key="1">
    <source>
        <dbReference type="EMBL" id="MBK7674295.1"/>
    </source>
</evidence>
<dbReference type="EMBL" id="JADJMH010000003">
    <property type="protein sequence ID" value="MBK7674295.1"/>
    <property type="molecule type" value="Genomic_DNA"/>
</dbReference>
<accession>A0A935PZP7</accession>
<reference evidence="1 2" key="1">
    <citation type="submission" date="2020-10" db="EMBL/GenBank/DDBJ databases">
        <title>Connecting structure to function with the recovery of over 1000 high-quality activated sludge metagenome-assembled genomes encoding full-length rRNA genes using long-read sequencing.</title>
        <authorList>
            <person name="Singleton C.M."/>
            <person name="Petriglieri F."/>
            <person name="Kristensen J.M."/>
            <person name="Kirkegaard R.H."/>
            <person name="Michaelsen T.Y."/>
            <person name="Andersen M.H."/>
            <person name="Karst S.M."/>
            <person name="Dueholm M.S."/>
            <person name="Nielsen P.H."/>
            <person name="Albertsen M."/>
        </authorList>
    </citation>
    <scope>NUCLEOTIDE SEQUENCE [LARGE SCALE GENOMIC DNA]</scope>
    <source>
        <strain evidence="1">EsbW_18-Q3-R4-48_BATAC.285</strain>
    </source>
</reference>
<comment type="caution">
    <text evidence="1">The sequence shown here is derived from an EMBL/GenBank/DDBJ whole genome shotgun (WGS) entry which is preliminary data.</text>
</comment>
<gene>
    <name evidence="1" type="ORF">IPJ27_05735</name>
</gene>
<evidence type="ECO:0000313" key="2">
    <source>
        <dbReference type="Proteomes" id="UP000697998"/>
    </source>
</evidence>
<dbReference type="Proteomes" id="UP000697998">
    <property type="component" value="Unassembled WGS sequence"/>
</dbReference>
<name>A0A935PZP7_9PROT</name>
<organism evidence="1 2">
    <name type="scientific">Candidatus Accumulibacter proximus</name>
    <dbReference type="NCBI Taxonomy" id="2954385"/>
    <lineage>
        <taxon>Bacteria</taxon>
        <taxon>Pseudomonadati</taxon>
        <taxon>Pseudomonadota</taxon>
        <taxon>Betaproteobacteria</taxon>
        <taxon>Candidatus Accumulibacter</taxon>
    </lineage>
</organism>